<comment type="subunit">
    <text evidence="3 7">Homodimer.</text>
</comment>
<dbReference type="GO" id="GO:0045936">
    <property type="term" value="P:negative regulation of phosphate metabolic process"/>
    <property type="evidence" value="ECO:0007669"/>
    <property type="project" value="InterPro"/>
</dbReference>
<evidence type="ECO:0000259" key="8">
    <source>
        <dbReference type="Pfam" id="PF01895"/>
    </source>
</evidence>
<dbReference type="PANTHER" id="PTHR42930:SF3">
    <property type="entry name" value="PHOSPHATE-SPECIFIC TRANSPORT SYSTEM ACCESSORY PROTEIN PHOU"/>
    <property type="match status" value="1"/>
</dbReference>
<sequence length="219" mass="24932">MRVREQFDLKLKTLKELILELGSNAEIAIEKALHALLNKDIQTALKVINDDVIADKLEEEINNLAIILIARQSPVAIDLRRIITALKISAEVERIADLAVNIAKASIRIGKEPHHIPLEPLYMMIEKVKPMLSRALQAYIEEDVMIARSVAAVDDEIDNLYANIIPGYMEYSNQYPNEMNQITQLLFVGRYIERIADHTTNISEEVVYLVKGIRFDLNQ</sequence>
<dbReference type="Pfam" id="PF01895">
    <property type="entry name" value="PhoU"/>
    <property type="match status" value="2"/>
</dbReference>
<dbReference type="GO" id="GO:0030643">
    <property type="term" value="P:intracellular phosphate ion homeostasis"/>
    <property type="evidence" value="ECO:0007669"/>
    <property type="project" value="InterPro"/>
</dbReference>
<evidence type="ECO:0000256" key="4">
    <source>
        <dbReference type="ARBA" id="ARBA00022448"/>
    </source>
</evidence>
<dbReference type="Gene3D" id="1.20.58.220">
    <property type="entry name" value="Phosphate transport system protein phou homolog 2, domain 2"/>
    <property type="match status" value="1"/>
</dbReference>
<dbReference type="InterPro" id="IPR028366">
    <property type="entry name" value="PhoU"/>
</dbReference>
<comment type="caution">
    <text evidence="9">The sequence shown here is derived from an EMBL/GenBank/DDBJ whole genome shotgun (WGS) entry which is preliminary data.</text>
</comment>
<dbReference type="PANTHER" id="PTHR42930">
    <property type="entry name" value="PHOSPHATE-SPECIFIC TRANSPORT SYSTEM ACCESSORY PROTEIN PHOU"/>
    <property type="match status" value="1"/>
</dbReference>
<evidence type="ECO:0000313" key="9">
    <source>
        <dbReference type="EMBL" id="OEH92913.1"/>
    </source>
</evidence>
<dbReference type="RefSeq" id="WP_069717091.1">
    <property type="nucleotide sequence ID" value="NZ_MJEH01000021.1"/>
</dbReference>
<comment type="function">
    <text evidence="7">Plays a role in the regulation of phosphate uptake.</text>
</comment>
<name>A0A1E5LFS2_9BACI</name>
<proteinExistence type="inferred from homology"/>
<evidence type="ECO:0000256" key="2">
    <source>
        <dbReference type="ARBA" id="ARBA00008107"/>
    </source>
</evidence>
<dbReference type="EMBL" id="MJEH01000021">
    <property type="protein sequence ID" value="OEH92913.1"/>
    <property type="molecule type" value="Genomic_DNA"/>
</dbReference>
<keyword evidence="5 7" id="KW-0963">Cytoplasm</keyword>
<evidence type="ECO:0000256" key="3">
    <source>
        <dbReference type="ARBA" id="ARBA00011738"/>
    </source>
</evidence>
<dbReference type="InterPro" id="IPR038078">
    <property type="entry name" value="PhoU-like_sf"/>
</dbReference>
<comment type="similarity">
    <text evidence="2 7">Belongs to the PhoU family.</text>
</comment>
<feature type="domain" description="PhoU" evidence="8">
    <location>
        <begin position="124"/>
        <end position="206"/>
    </location>
</feature>
<reference evidence="9 10" key="1">
    <citation type="submission" date="2016-08" db="EMBL/GenBank/DDBJ databases">
        <title>Genome of Bacillus solimangrovi GH2-4.</title>
        <authorList>
            <person name="Lim S."/>
            <person name="Kim B.-C."/>
        </authorList>
    </citation>
    <scope>NUCLEOTIDE SEQUENCE [LARGE SCALE GENOMIC DNA]</scope>
    <source>
        <strain evidence="9 10">GH2-4</strain>
    </source>
</reference>
<dbReference type="NCBIfam" id="TIGR02135">
    <property type="entry name" value="phoU_full"/>
    <property type="match status" value="1"/>
</dbReference>
<dbReference type="InterPro" id="IPR026022">
    <property type="entry name" value="PhoU_dom"/>
</dbReference>
<feature type="domain" description="PhoU" evidence="8">
    <location>
        <begin position="18"/>
        <end position="104"/>
    </location>
</feature>
<dbReference type="GO" id="GO:0005737">
    <property type="term" value="C:cytoplasm"/>
    <property type="evidence" value="ECO:0007669"/>
    <property type="project" value="UniProtKB-SubCell"/>
</dbReference>
<dbReference type="PIRSF" id="PIRSF003107">
    <property type="entry name" value="PhoU"/>
    <property type="match status" value="1"/>
</dbReference>
<dbReference type="STRING" id="1305675.BFG57_14665"/>
<evidence type="ECO:0000256" key="5">
    <source>
        <dbReference type="ARBA" id="ARBA00022490"/>
    </source>
</evidence>
<keyword evidence="6 7" id="KW-0592">Phosphate transport</keyword>
<evidence type="ECO:0000313" key="10">
    <source>
        <dbReference type="Proteomes" id="UP000095209"/>
    </source>
</evidence>
<evidence type="ECO:0000256" key="6">
    <source>
        <dbReference type="ARBA" id="ARBA00022592"/>
    </source>
</evidence>
<keyword evidence="4 7" id="KW-0813">Transport</keyword>
<dbReference type="SUPFAM" id="SSF109755">
    <property type="entry name" value="PhoU-like"/>
    <property type="match status" value="1"/>
</dbReference>
<dbReference type="FunFam" id="1.20.58.220:FF:000004">
    <property type="entry name" value="Phosphate-specific transport system accessory protein PhoU"/>
    <property type="match status" value="1"/>
</dbReference>
<gene>
    <name evidence="9" type="ORF">BFG57_14665</name>
</gene>
<dbReference type="OrthoDB" id="9814256at2"/>
<accession>A0A1E5LFS2</accession>
<keyword evidence="10" id="KW-1185">Reference proteome</keyword>
<organism evidence="9 10">
    <name type="scientific">Bacillus solimangrovi</name>
    <dbReference type="NCBI Taxonomy" id="1305675"/>
    <lineage>
        <taxon>Bacteria</taxon>
        <taxon>Bacillati</taxon>
        <taxon>Bacillota</taxon>
        <taxon>Bacilli</taxon>
        <taxon>Bacillales</taxon>
        <taxon>Bacillaceae</taxon>
        <taxon>Bacillus</taxon>
    </lineage>
</organism>
<comment type="subcellular location">
    <subcellularLocation>
        <location evidence="1 7">Cytoplasm</location>
    </subcellularLocation>
</comment>
<dbReference type="Proteomes" id="UP000095209">
    <property type="component" value="Unassembled WGS sequence"/>
</dbReference>
<protein>
    <recommendedName>
        <fullName evidence="7">Phosphate-specific transport system accessory protein PhoU</fullName>
    </recommendedName>
</protein>
<dbReference type="AlphaFoldDB" id="A0A1E5LFS2"/>
<dbReference type="GO" id="GO:0006817">
    <property type="term" value="P:phosphate ion transport"/>
    <property type="evidence" value="ECO:0007669"/>
    <property type="project" value="UniProtKB-KW"/>
</dbReference>
<evidence type="ECO:0000256" key="7">
    <source>
        <dbReference type="PIRNR" id="PIRNR003107"/>
    </source>
</evidence>
<evidence type="ECO:0000256" key="1">
    <source>
        <dbReference type="ARBA" id="ARBA00004496"/>
    </source>
</evidence>